<evidence type="ECO:0000256" key="1">
    <source>
        <dbReference type="ARBA" id="ARBA00004418"/>
    </source>
</evidence>
<dbReference type="SUPFAM" id="SSF52833">
    <property type="entry name" value="Thioredoxin-like"/>
    <property type="match status" value="1"/>
</dbReference>
<evidence type="ECO:0000256" key="5">
    <source>
        <dbReference type="ARBA" id="ARBA00022764"/>
    </source>
</evidence>
<dbReference type="STRING" id="1300345.LF41_1405"/>
<dbReference type="PANTHER" id="PTHR35891:SF2">
    <property type="entry name" value="THIOL:DISULFIDE INTERCHANGE PROTEIN DSBA"/>
    <property type="match status" value="1"/>
</dbReference>
<dbReference type="EMBL" id="JRKJ01000021">
    <property type="protein sequence ID" value="KGQ18051.1"/>
    <property type="molecule type" value="Genomic_DNA"/>
</dbReference>
<dbReference type="InterPro" id="IPR001853">
    <property type="entry name" value="DSBA-like_thioredoxin_dom"/>
</dbReference>
<dbReference type="InterPro" id="IPR013766">
    <property type="entry name" value="Thioredoxin_domain"/>
</dbReference>
<dbReference type="AlphaFoldDB" id="A0A0A2WD11"/>
<evidence type="ECO:0000256" key="6">
    <source>
        <dbReference type="ARBA" id="ARBA00023157"/>
    </source>
</evidence>
<comment type="similarity">
    <text evidence="2">Belongs to the thioredoxin family. DsbA subfamily.</text>
</comment>
<dbReference type="InterPro" id="IPR036249">
    <property type="entry name" value="Thioredoxin-like_sf"/>
</dbReference>
<dbReference type="GO" id="GO:0016491">
    <property type="term" value="F:oxidoreductase activity"/>
    <property type="evidence" value="ECO:0007669"/>
    <property type="project" value="InterPro"/>
</dbReference>
<keyword evidence="4 8" id="KW-0732">Signal</keyword>
<gene>
    <name evidence="10" type="ORF">LF41_1405</name>
</gene>
<feature type="chain" id="PRO_5001996585" description="Thiol:disulfide interchange protein DsbA" evidence="8">
    <location>
        <begin position="24"/>
        <end position="211"/>
    </location>
</feature>
<keyword evidence="5" id="KW-0574">Periplasm</keyword>
<evidence type="ECO:0000256" key="2">
    <source>
        <dbReference type="ARBA" id="ARBA00005791"/>
    </source>
</evidence>
<feature type="domain" description="Thioredoxin" evidence="9">
    <location>
        <begin position="13"/>
        <end position="207"/>
    </location>
</feature>
<dbReference type="RefSeq" id="WP_052116416.1">
    <property type="nucleotide sequence ID" value="NZ_JRKJ01000021.1"/>
</dbReference>
<dbReference type="Gene3D" id="3.40.30.10">
    <property type="entry name" value="Glutaredoxin"/>
    <property type="match status" value="1"/>
</dbReference>
<dbReference type="eggNOG" id="COG1651">
    <property type="taxonomic scope" value="Bacteria"/>
</dbReference>
<dbReference type="OrthoDB" id="9784896at2"/>
<evidence type="ECO:0000256" key="4">
    <source>
        <dbReference type="ARBA" id="ARBA00022729"/>
    </source>
</evidence>
<sequence length="211" mass="23126">MIRRAAFLLLALSLSALPVAAFAQSKNPVFENVDYEVLDNPGTFDKVGKGEIEVAEVFAYTCHHCHDLAPKLEAWRAKLPKNVKVRYLPAGYDLDDTFSRGFFASQQIGALGKTHAATFRALHDERVLPRNPSDAELTAYYATLGVDAKKFAAALTGPKVAQRMKAAREFSLRIGLEGTPTLIVDGKYRVLGRSLDDQLRIAGALIANPPR</sequence>
<dbReference type="CDD" id="cd03019">
    <property type="entry name" value="DsbA_DsbA"/>
    <property type="match status" value="1"/>
</dbReference>
<dbReference type="PATRIC" id="fig|1300345.3.peg.2477"/>
<organism evidence="10 11">
    <name type="scientific">Lysobacter dokdonensis DS-58</name>
    <dbReference type="NCBI Taxonomy" id="1300345"/>
    <lineage>
        <taxon>Bacteria</taxon>
        <taxon>Pseudomonadati</taxon>
        <taxon>Pseudomonadota</taxon>
        <taxon>Gammaproteobacteria</taxon>
        <taxon>Lysobacterales</taxon>
        <taxon>Lysobacteraceae</taxon>
        <taxon>Noviluteimonas</taxon>
    </lineage>
</organism>
<comment type="caution">
    <text evidence="10">The sequence shown here is derived from an EMBL/GenBank/DDBJ whole genome shotgun (WGS) entry which is preliminary data.</text>
</comment>
<keyword evidence="11" id="KW-1185">Reference proteome</keyword>
<protein>
    <recommendedName>
        <fullName evidence="3">Thiol:disulfide interchange protein DsbA</fullName>
    </recommendedName>
</protein>
<keyword evidence="6" id="KW-1015">Disulfide bond</keyword>
<evidence type="ECO:0000313" key="10">
    <source>
        <dbReference type="EMBL" id="KGQ18051.1"/>
    </source>
</evidence>
<evidence type="ECO:0000259" key="9">
    <source>
        <dbReference type="PROSITE" id="PS51352"/>
    </source>
</evidence>
<name>A0A0A2WD11_9GAMM</name>
<dbReference type="Proteomes" id="UP000030518">
    <property type="component" value="Unassembled WGS sequence"/>
</dbReference>
<comment type="subcellular location">
    <subcellularLocation>
        <location evidence="1">Periplasm</location>
    </subcellularLocation>
</comment>
<dbReference type="Pfam" id="PF01323">
    <property type="entry name" value="DSBA"/>
    <property type="match status" value="1"/>
</dbReference>
<evidence type="ECO:0000256" key="7">
    <source>
        <dbReference type="ARBA" id="ARBA00023284"/>
    </source>
</evidence>
<reference evidence="10 11" key="1">
    <citation type="submission" date="2014-09" db="EMBL/GenBank/DDBJ databases">
        <title>Genome sequences of Lysobacter dokdonensis DS-58.</title>
        <authorList>
            <person name="Kim J.F."/>
            <person name="Kwak M.-J."/>
        </authorList>
    </citation>
    <scope>NUCLEOTIDE SEQUENCE [LARGE SCALE GENOMIC DNA]</scope>
    <source>
        <strain evidence="10 11">DS-58</strain>
    </source>
</reference>
<keyword evidence="7" id="KW-0676">Redox-active center</keyword>
<evidence type="ECO:0000256" key="8">
    <source>
        <dbReference type="SAM" id="SignalP"/>
    </source>
</evidence>
<dbReference type="InterPro" id="IPR023205">
    <property type="entry name" value="DsbA/DsbL"/>
</dbReference>
<dbReference type="PROSITE" id="PS51352">
    <property type="entry name" value="THIOREDOXIN_2"/>
    <property type="match status" value="1"/>
</dbReference>
<dbReference type="PANTHER" id="PTHR35891">
    <property type="entry name" value="THIOL:DISULFIDE INTERCHANGE PROTEIN DSBA"/>
    <property type="match status" value="1"/>
</dbReference>
<feature type="signal peptide" evidence="8">
    <location>
        <begin position="1"/>
        <end position="23"/>
    </location>
</feature>
<evidence type="ECO:0000313" key="11">
    <source>
        <dbReference type="Proteomes" id="UP000030518"/>
    </source>
</evidence>
<proteinExistence type="inferred from homology"/>
<dbReference type="GO" id="GO:0042597">
    <property type="term" value="C:periplasmic space"/>
    <property type="evidence" value="ECO:0007669"/>
    <property type="project" value="UniProtKB-SubCell"/>
</dbReference>
<evidence type="ECO:0000256" key="3">
    <source>
        <dbReference type="ARBA" id="ARBA00013831"/>
    </source>
</evidence>
<accession>A0A0A2WD11</accession>
<dbReference type="InterPro" id="IPR050824">
    <property type="entry name" value="Thiol_disulfide_DsbA"/>
</dbReference>